<sequence>MMQRYDLTIKANKRPETLERILRVIRHRGFEVLNLQAVNSGEEIAIQLTLQSQRDISLLTAQLEKLFDVLAVS</sequence>
<dbReference type="EMBL" id="AEVG01000127">
    <property type="protein sequence ID" value="EFX91039.1"/>
    <property type="molecule type" value="Genomic_DNA"/>
</dbReference>
<dbReference type="Proteomes" id="UP000005467">
    <property type="component" value="Unassembled WGS sequence"/>
</dbReference>
<dbReference type="Gene3D" id="3.30.70.260">
    <property type="match status" value="1"/>
</dbReference>
<evidence type="ECO:0000313" key="1">
    <source>
        <dbReference type="EMBL" id="EFX91039.1"/>
    </source>
</evidence>
<proteinExistence type="predicted"/>
<protein>
    <submittedName>
        <fullName evidence="1">ACT domain protein</fullName>
    </submittedName>
</protein>
<dbReference type="InterPro" id="IPR045865">
    <property type="entry name" value="ACT-like_dom_sf"/>
</dbReference>
<organism evidence="1 2">
    <name type="scientific">Actinobacillus ureae ATCC 25976</name>
    <dbReference type="NCBI Taxonomy" id="887324"/>
    <lineage>
        <taxon>Bacteria</taxon>
        <taxon>Pseudomonadati</taxon>
        <taxon>Pseudomonadota</taxon>
        <taxon>Gammaproteobacteria</taxon>
        <taxon>Pasteurellales</taxon>
        <taxon>Pasteurellaceae</taxon>
        <taxon>Actinobacillus</taxon>
    </lineage>
</organism>
<dbReference type="AlphaFoldDB" id="E8KJ73"/>
<accession>E8KJ73</accession>
<evidence type="ECO:0000313" key="2">
    <source>
        <dbReference type="Proteomes" id="UP000005467"/>
    </source>
</evidence>
<dbReference type="SUPFAM" id="SSF55021">
    <property type="entry name" value="ACT-like"/>
    <property type="match status" value="1"/>
</dbReference>
<dbReference type="HOGENOM" id="CLU_183627_0_0_6"/>
<name>E8KJ73_9PAST</name>
<comment type="caution">
    <text evidence="1">The sequence shown here is derived from an EMBL/GenBank/DDBJ whole genome shotgun (WGS) entry which is preliminary data.</text>
</comment>
<dbReference type="Pfam" id="PF13710">
    <property type="entry name" value="ACT_5"/>
    <property type="match status" value="1"/>
</dbReference>
<gene>
    <name evidence="1" type="ORF">HMPREF0027_1890</name>
</gene>
<keyword evidence="2" id="KW-1185">Reference proteome</keyword>
<reference evidence="1 2" key="1">
    <citation type="submission" date="2011-01" db="EMBL/GenBank/DDBJ databases">
        <authorList>
            <person name="Muzny D."/>
            <person name="Qin X."/>
            <person name="Deng J."/>
            <person name="Jiang H."/>
            <person name="Liu Y."/>
            <person name="Qu J."/>
            <person name="Song X.-Z."/>
            <person name="Zhang L."/>
            <person name="Thornton R."/>
            <person name="Coyle M."/>
            <person name="Francisco L."/>
            <person name="Jackson L."/>
            <person name="Javaid M."/>
            <person name="Korchina V."/>
            <person name="Kovar C."/>
            <person name="Mata R."/>
            <person name="Mathew T."/>
            <person name="Ngo R."/>
            <person name="Nguyen L."/>
            <person name="Nguyen N."/>
            <person name="Okwuonu G."/>
            <person name="Ongeri F."/>
            <person name="Pham C."/>
            <person name="Simmons D."/>
            <person name="Wilczek-Boney K."/>
            <person name="Hale W."/>
            <person name="Jakkamsetti A."/>
            <person name="Pham P."/>
            <person name="Ruth R."/>
            <person name="San Lucas F."/>
            <person name="Warren J."/>
            <person name="Zhang J."/>
            <person name="Zhao Z."/>
            <person name="Zhou C."/>
            <person name="Zhu D."/>
            <person name="Lee S."/>
            <person name="Bess C."/>
            <person name="Blankenburg K."/>
            <person name="Forbes L."/>
            <person name="Fu Q."/>
            <person name="Gubbala S."/>
            <person name="Hirani K."/>
            <person name="Jayaseelan J.C."/>
            <person name="Lara F."/>
            <person name="Munidasa M."/>
            <person name="Palculict T."/>
            <person name="Patil S."/>
            <person name="Pu L.-L."/>
            <person name="Saada N."/>
            <person name="Tang L."/>
            <person name="Weissenberger G."/>
            <person name="Zhu Y."/>
            <person name="Hemphill L."/>
            <person name="Shang Y."/>
            <person name="Youmans B."/>
            <person name="Ayvaz T."/>
            <person name="Ross M."/>
            <person name="Santibanez J."/>
            <person name="Aqrawi P."/>
            <person name="Gross S."/>
            <person name="Joshi V."/>
            <person name="Fowler G."/>
            <person name="Nazareth L."/>
            <person name="Reid J."/>
            <person name="Worley K."/>
            <person name="Petrosino J."/>
            <person name="Highlander S."/>
            <person name="Gibbs R."/>
        </authorList>
    </citation>
    <scope>NUCLEOTIDE SEQUENCE [LARGE SCALE GENOMIC DNA]</scope>
    <source>
        <strain evidence="1 2">ATCC 25976</strain>
    </source>
</reference>
<dbReference type="NCBIfam" id="NF008362">
    <property type="entry name" value="PRK11152.1"/>
    <property type="match status" value="1"/>
</dbReference>